<feature type="transmembrane region" description="Helical" evidence="1">
    <location>
        <begin position="12"/>
        <end position="34"/>
    </location>
</feature>
<proteinExistence type="predicted"/>
<comment type="caution">
    <text evidence="2">The sequence shown here is derived from an EMBL/GenBank/DDBJ whole genome shotgun (WGS) entry which is preliminary data.</text>
</comment>
<accession>A0A177BEM7</accession>
<gene>
    <name evidence="2" type="ORF">A3Q56_00228</name>
</gene>
<feature type="transmembrane region" description="Helical" evidence="1">
    <location>
        <begin position="46"/>
        <end position="66"/>
    </location>
</feature>
<evidence type="ECO:0000313" key="3">
    <source>
        <dbReference type="Proteomes" id="UP000078046"/>
    </source>
</evidence>
<organism evidence="2 3">
    <name type="scientific">Intoshia linei</name>
    <dbReference type="NCBI Taxonomy" id="1819745"/>
    <lineage>
        <taxon>Eukaryota</taxon>
        <taxon>Metazoa</taxon>
        <taxon>Spiralia</taxon>
        <taxon>Lophotrochozoa</taxon>
        <taxon>Mesozoa</taxon>
        <taxon>Orthonectida</taxon>
        <taxon>Rhopaluridae</taxon>
        <taxon>Intoshia</taxon>
    </lineage>
</organism>
<dbReference type="AlphaFoldDB" id="A0A177BEM7"/>
<evidence type="ECO:0000256" key="1">
    <source>
        <dbReference type="SAM" id="Phobius"/>
    </source>
</evidence>
<keyword evidence="1" id="KW-0472">Membrane</keyword>
<sequence length="183" mass="22408">MYFLNIIFLISYMLYLVFSIFQTTNLIINIYLYVEYLLNDWTYNRMMYSSISAFFFYVPFFYFLWYRILLLALKESNIILYWLFFGVSFYFVYVLFQFAFGINPGFSGIFFGMLLRKPTNLYYERVLTFLVIPVGILNFIFMWIFIYVIYKVYKVYIDNNLSIENSLSKFYKRIMTSDEAYDN</sequence>
<feature type="transmembrane region" description="Helical" evidence="1">
    <location>
        <begin position="78"/>
        <end position="106"/>
    </location>
</feature>
<evidence type="ECO:0000313" key="2">
    <source>
        <dbReference type="EMBL" id="OAF72004.1"/>
    </source>
</evidence>
<dbReference type="Proteomes" id="UP000078046">
    <property type="component" value="Unassembled WGS sequence"/>
</dbReference>
<name>A0A177BEM7_9BILA</name>
<keyword evidence="1" id="KW-1133">Transmembrane helix</keyword>
<protein>
    <submittedName>
        <fullName evidence="2">Uncharacterized protein</fullName>
    </submittedName>
</protein>
<keyword evidence="1" id="KW-0812">Transmembrane</keyword>
<feature type="transmembrane region" description="Helical" evidence="1">
    <location>
        <begin position="126"/>
        <end position="150"/>
    </location>
</feature>
<dbReference type="EMBL" id="LWCA01000010">
    <property type="protein sequence ID" value="OAF72004.1"/>
    <property type="molecule type" value="Genomic_DNA"/>
</dbReference>
<reference evidence="2 3" key="1">
    <citation type="submission" date="2016-04" db="EMBL/GenBank/DDBJ databases">
        <title>The genome of Intoshia linei affirms orthonectids as highly simplified spiralians.</title>
        <authorList>
            <person name="Mikhailov K.V."/>
            <person name="Slusarev G.S."/>
            <person name="Nikitin M.A."/>
            <person name="Logacheva M.D."/>
            <person name="Penin A."/>
            <person name="Aleoshin V."/>
            <person name="Panchin Y.V."/>
        </authorList>
    </citation>
    <scope>NUCLEOTIDE SEQUENCE [LARGE SCALE GENOMIC DNA]</scope>
    <source>
        <strain evidence="2">Intl2013</strain>
        <tissue evidence="2">Whole animal</tissue>
    </source>
</reference>
<keyword evidence="3" id="KW-1185">Reference proteome</keyword>